<organism evidence="3 4">
    <name type="scientific">Acidihalobacter ferrooxydans</name>
    <dbReference type="NCBI Taxonomy" id="1765967"/>
    <lineage>
        <taxon>Bacteria</taxon>
        <taxon>Pseudomonadati</taxon>
        <taxon>Pseudomonadota</taxon>
        <taxon>Gammaproteobacteria</taxon>
        <taxon>Chromatiales</taxon>
        <taxon>Ectothiorhodospiraceae</taxon>
        <taxon>Acidihalobacter</taxon>
    </lineage>
</organism>
<dbReference type="Pfam" id="PF00873">
    <property type="entry name" value="ACR_tran"/>
    <property type="match status" value="1"/>
</dbReference>
<feature type="compositionally biased region" description="Basic residues" evidence="1">
    <location>
        <begin position="1216"/>
        <end position="1233"/>
    </location>
</feature>
<feature type="transmembrane region" description="Helical" evidence="2">
    <location>
        <begin position="564"/>
        <end position="582"/>
    </location>
</feature>
<dbReference type="STRING" id="1765967.BW247_08850"/>
<name>A0A1P8ULC5_9GAMM</name>
<dbReference type="Gene3D" id="1.20.1640.10">
    <property type="entry name" value="Multidrug efflux transporter AcrB transmembrane domain"/>
    <property type="match status" value="2"/>
</dbReference>
<feature type="compositionally biased region" description="Low complexity" evidence="1">
    <location>
        <begin position="1197"/>
        <end position="1215"/>
    </location>
</feature>
<keyword evidence="2" id="KW-0472">Membrane</keyword>
<dbReference type="Gene3D" id="3.30.70.1320">
    <property type="entry name" value="Multidrug efflux transporter AcrB pore domain like"/>
    <property type="match status" value="1"/>
</dbReference>
<dbReference type="PANTHER" id="PTHR32063">
    <property type="match status" value="1"/>
</dbReference>
<feature type="transmembrane region" description="Helical" evidence="2">
    <location>
        <begin position="497"/>
        <end position="520"/>
    </location>
</feature>
<evidence type="ECO:0000313" key="4">
    <source>
        <dbReference type="Proteomes" id="UP000243807"/>
    </source>
</evidence>
<dbReference type="OrthoDB" id="9758297at2"/>
<dbReference type="Proteomes" id="UP000243807">
    <property type="component" value="Chromosome"/>
</dbReference>
<evidence type="ECO:0000313" key="3">
    <source>
        <dbReference type="EMBL" id="APZ44631.1"/>
    </source>
</evidence>
<dbReference type="SUPFAM" id="SSF82866">
    <property type="entry name" value="Multidrug efflux transporter AcrB transmembrane domain"/>
    <property type="match status" value="2"/>
</dbReference>
<keyword evidence="4" id="KW-1185">Reference proteome</keyword>
<dbReference type="SUPFAM" id="SSF82693">
    <property type="entry name" value="Multidrug efflux transporter AcrB pore domain, PN1, PN2, PC1 and PC2 subdomains"/>
    <property type="match status" value="3"/>
</dbReference>
<protein>
    <submittedName>
        <fullName evidence="3">Acriflavin resistance protein</fullName>
    </submittedName>
</protein>
<feature type="transmembrane region" description="Helical" evidence="2">
    <location>
        <begin position="947"/>
        <end position="970"/>
    </location>
</feature>
<dbReference type="Gene3D" id="3.30.2090.10">
    <property type="entry name" value="Multidrug efflux transporter AcrB TolC docking domain, DN and DC subdomains"/>
    <property type="match status" value="2"/>
</dbReference>
<dbReference type="Gene3D" id="3.30.70.1440">
    <property type="entry name" value="Multidrug efflux transporter AcrB pore domain"/>
    <property type="match status" value="1"/>
</dbReference>
<dbReference type="GO" id="GO:0005886">
    <property type="term" value="C:plasma membrane"/>
    <property type="evidence" value="ECO:0007669"/>
    <property type="project" value="TreeGrafter"/>
</dbReference>
<evidence type="ECO:0000256" key="2">
    <source>
        <dbReference type="SAM" id="Phobius"/>
    </source>
</evidence>
<dbReference type="PRINTS" id="PR00702">
    <property type="entry name" value="ACRIFLAVINRP"/>
</dbReference>
<accession>A0A1P8ULC5</accession>
<evidence type="ECO:0000256" key="1">
    <source>
        <dbReference type="SAM" id="MobiDB-lite"/>
    </source>
</evidence>
<feature type="transmembrane region" description="Helical" evidence="2">
    <location>
        <begin position="982"/>
        <end position="1000"/>
    </location>
</feature>
<feature type="transmembrane region" description="Helical" evidence="2">
    <location>
        <begin position="420"/>
        <end position="440"/>
    </location>
</feature>
<gene>
    <name evidence="3" type="ORF">BW247_08850</name>
</gene>
<keyword evidence="2" id="KW-1133">Transmembrane helix</keyword>
<dbReference type="GO" id="GO:0042910">
    <property type="term" value="F:xenobiotic transmembrane transporter activity"/>
    <property type="evidence" value="ECO:0007669"/>
    <property type="project" value="TreeGrafter"/>
</dbReference>
<proteinExistence type="predicted"/>
<feature type="compositionally biased region" description="Basic residues" evidence="1">
    <location>
        <begin position="1242"/>
        <end position="1264"/>
    </location>
</feature>
<reference evidence="3 4" key="1">
    <citation type="submission" date="2017-01" db="EMBL/GenBank/DDBJ databases">
        <title>Draft sequence of Acidihalobacter ferrooxidans strain DSM 14175 (strain V8).</title>
        <authorList>
            <person name="Khaleque H.N."/>
            <person name="Ramsay J.P."/>
            <person name="Murphy R.J.T."/>
            <person name="Kaksonen A.H."/>
            <person name="Boxall N.J."/>
            <person name="Watkin E.L.J."/>
        </authorList>
    </citation>
    <scope>NUCLEOTIDE SEQUENCE [LARGE SCALE GENOMIC DNA]</scope>
    <source>
        <strain evidence="3 4">V8</strain>
    </source>
</reference>
<feature type="transmembrane region" description="Helical" evidence="2">
    <location>
        <begin position="35"/>
        <end position="53"/>
    </location>
</feature>
<feature type="region of interest" description="Disordered" evidence="1">
    <location>
        <begin position="1102"/>
        <end position="1272"/>
    </location>
</feature>
<feature type="transmembrane region" description="Helical" evidence="2">
    <location>
        <begin position="1020"/>
        <end position="1040"/>
    </location>
</feature>
<feature type="transmembrane region" description="Helical" evidence="2">
    <location>
        <begin position="921"/>
        <end position="941"/>
    </location>
</feature>
<dbReference type="KEGG" id="afy:BW247_08850"/>
<dbReference type="SUPFAM" id="SSF82714">
    <property type="entry name" value="Multidrug efflux transporter AcrB TolC docking domain, DN and DC subdomains"/>
    <property type="match status" value="2"/>
</dbReference>
<feature type="transmembrane region" description="Helical" evidence="2">
    <location>
        <begin position="393"/>
        <end position="413"/>
    </location>
</feature>
<keyword evidence="2" id="KW-0812">Transmembrane</keyword>
<dbReference type="Gene3D" id="3.30.70.1430">
    <property type="entry name" value="Multidrug efflux transporter AcrB pore domain"/>
    <property type="match status" value="2"/>
</dbReference>
<dbReference type="InterPro" id="IPR001036">
    <property type="entry name" value="Acrflvin-R"/>
</dbReference>
<dbReference type="EMBL" id="CP019434">
    <property type="protein sequence ID" value="APZ44631.1"/>
    <property type="molecule type" value="Genomic_DNA"/>
</dbReference>
<dbReference type="PANTHER" id="PTHR32063:SF16">
    <property type="entry name" value="CATION EFFLUX SYSTEM (ACRB_ACRD_ACRF FAMILY)"/>
    <property type="match status" value="1"/>
</dbReference>
<dbReference type="InterPro" id="IPR027463">
    <property type="entry name" value="AcrB_DN_DC_subdom"/>
</dbReference>
<sequence length="1272" mass="136331">MTGGGDATGAETTERQHGKLGLAGNLARQFIGSPLTPLLLFAFLAAGFLGLILTPRQENPQISVPMVDIFVSYPGNSPAEVARMVTDPLQRIMSEITDVKHVYSVSQRGQSMVTVRFKVGQSLGPSLVKVYDKLASNMNAIPPGASQPLIRPKGINDVPVVTFTLWSKSVGEATLGEIAREVLQRVKEVPDTGQSFIVSGPRDVLSIDVEPDRLAAYGLTPQQVAGVIRSANTQIETGRTDWNGKSLKVISGGFLRSPNEVSNLIVGVYKGQPVYLSQIAHIKYGAGETHSQVQYYTGPASHDPNVAAQGLQAVTVAVAKKAGSNGVSVAYAAIHKVESLKGSVIPSNVHVSVTRNYGKTANDKVNELIFKLFEATIVVSLLVLVALGWRAALVVLIVIPTVILITIFAALLMHFSINRVSLFAFIFAIGILVDDTIVVVENAYRRWLKEGETSDFTLIDAVREVGNPTVLATFTVIAALLPMAFVRGMMGPYMAPIPVLGSVAMLFSLFAAFVFTPWLILRFKPNLKTLERMEAREHRQARRLHGFFSRLIVPLVEHRWRGRLVLLLIVVAFFASASLMLFKFVPFKMLPNDNSSTFSVVVNMPAGTALPVTANVTHEMTEALRKIPEVTALQTYVGTAEPFSFNGMVRHYYLRSEPWQAQIHVELVGKHERSLTSNQITIRARTLIEPIAKAHDARIVVAETPPGPPVQAPVVAEIYGPSAGVRDAVARQVTAYFDSAKNLTDVGNTLEAPHDVWRFHLDRIKAGLAGVQASAVNKALSLVMGQHQIGDFKPLGQIQEVPIELQAPLGTRSNVYSLAQLPIPSTQGGTVPLYELGSFRLQPAQQPIYQQDLRPVTYVTADVQGRLSAPLYGMLEVDQSLQHYTPPGGKPLSVNWLSEPTSTAHATLKWGGAWTVTYETFLDMGIAFAVALVLIYMLVVWEFGNFVLPAIIMAPIPLTLIGILPGHWLLHADFTATSMIGFIALAGIIVRNSILLVDYSQHRVAEGMPVLDALVDACAARTRPIVITAMALAASSYFIISAPIFQGMGISLLFGVIVSTVLTLLVIPLGCVTGRAALCPASIGPNGAPVACPPVIESEALKEEAQAAHTRQSSESSADDEVKPADAGAREPAAGLQDETSSDATSTDDASDASRSSAQSAAQAAADAPAAEPPAPDTASTGTESVAPPSDPPTVESPATDPDAEASPPAAAKPKAAPKRTKKPATTKAKKPSAKSASAARTPRKTSRKTPVKPKPRGIRIKQPKLKDKPEE</sequence>
<dbReference type="AlphaFoldDB" id="A0A1P8ULC5"/>
<feature type="compositionally biased region" description="Low complexity" evidence="1">
    <location>
        <begin position="1138"/>
        <end position="1170"/>
    </location>
</feature>
<feature type="transmembrane region" description="Helical" evidence="2">
    <location>
        <begin position="368"/>
        <end position="387"/>
    </location>
</feature>
<feature type="transmembrane region" description="Helical" evidence="2">
    <location>
        <begin position="1052"/>
        <end position="1070"/>
    </location>
</feature>